<dbReference type="EMBL" id="VFOW01000001">
    <property type="protein sequence ID" value="TQL76288.1"/>
    <property type="molecule type" value="Genomic_DNA"/>
</dbReference>
<feature type="domain" description="P/Homo B" evidence="3">
    <location>
        <begin position="229"/>
        <end position="345"/>
    </location>
</feature>
<keyword evidence="2" id="KW-0378">Hydrolase</keyword>
<name>A0A543AUM1_9ACTN</name>
<reference evidence="4 5" key="1">
    <citation type="submission" date="2019-06" db="EMBL/GenBank/DDBJ databases">
        <title>Sequencing the genomes of 1000 actinobacteria strains.</title>
        <authorList>
            <person name="Klenk H.-P."/>
        </authorList>
    </citation>
    <scope>NUCLEOTIDE SEQUENCE [LARGE SCALE GENOMIC DNA]</scope>
    <source>
        <strain evidence="4 5">DSM 45928</strain>
    </source>
</reference>
<gene>
    <name evidence="4" type="ORF">FB566_1812</name>
</gene>
<dbReference type="InterPro" id="IPR008979">
    <property type="entry name" value="Galactose-bd-like_sf"/>
</dbReference>
<dbReference type="Proteomes" id="UP000317043">
    <property type="component" value="Unassembled WGS sequence"/>
</dbReference>
<dbReference type="InParanoid" id="A0A543AUM1"/>
<dbReference type="Pfam" id="PF01483">
    <property type="entry name" value="P_proprotein"/>
    <property type="match status" value="1"/>
</dbReference>
<comment type="caution">
    <text evidence="4">The sequence shown here is derived from an EMBL/GenBank/DDBJ whole genome shotgun (WGS) entry which is preliminary data.</text>
</comment>
<dbReference type="PANTHER" id="PTHR24094:SF15">
    <property type="entry name" value="AMP-DEPENDENT SYNTHETASE_LIGASE DOMAIN-CONTAINING PROTEIN-RELATED"/>
    <property type="match status" value="1"/>
</dbReference>
<evidence type="ECO:0000259" key="3">
    <source>
        <dbReference type="PROSITE" id="PS51829"/>
    </source>
</evidence>
<dbReference type="GO" id="GO:0004252">
    <property type="term" value="F:serine-type endopeptidase activity"/>
    <property type="evidence" value="ECO:0007669"/>
    <property type="project" value="InterPro"/>
</dbReference>
<dbReference type="PANTHER" id="PTHR24094">
    <property type="entry name" value="SECRETED PROTEIN"/>
    <property type="match status" value="1"/>
</dbReference>
<dbReference type="AlphaFoldDB" id="A0A543AUM1"/>
<keyword evidence="1" id="KW-0645">Protease</keyword>
<evidence type="ECO:0000256" key="1">
    <source>
        <dbReference type="ARBA" id="ARBA00022670"/>
    </source>
</evidence>
<dbReference type="Pfam" id="PF07510">
    <property type="entry name" value="GmrSD_C"/>
    <property type="match status" value="1"/>
</dbReference>
<dbReference type="GO" id="GO:0006508">
    <property type="term" value="P:proteolysis"/>
    <property type="evidence" value="ECO:0007669"/>
    <property type="project" value="UniProtKB-KW"/>
</dbReference>
<sequence length="345" mass="37026">MSRSRSLLSFSAITGLVAGTAAIIGFSATPASAETITVPLRTAITNLTVADEQRDGYSRDLFPHWIDADKDGCNTRYEVLIEEATKAPSVSDDCKLTGGEWYSYFDDKTVTSASGISIDHFVPLAEAWDSGASDWTTDKRRDFANDLDDERALIGVTTSSNSSKGDRDPAEWLPTNTSQTCRYVTDWVAVKTRWSLSIDPAEKTALTDLAADCPNENITVDVVDGSGNTPPPTDDCVFDNTTAVTIPDNEIARSEVTSSCTGDASATSTVTVDITHPDRGELSIWLYAPDGSYFILKSTGDSGADIRADFEVDLSGESQDGTWTLSVKDYATGGTGTLNSWTISL</sequence>
<dbReference type="Gene3D" id="2.60.120.260">
    <property type="entry name" value="Galactose-binding domain-like"/>
    <property type="match status" value="1"/>
</dbReference>
<dbReference type="PROSITE" id="PS51829">
    <property type="entry name" value="P_HOMO_B"/>
    <property type="match status" value="1"/>
</dbReference>
<dbReference type="SUPFAM" id="SSF49785">
    <property type="entry name" value="Galactose-binding domain-like"/>
    <property type="match status" value="1"/>
</dbReference>
<protein>
    <submittedName>
        <fullName evidence="4">Uncharacterized protein DUF1524</fullName>
    </submittedName>
</protein>
<accession>A0A543AUM1</accession>
<dbReference type="InterPro" id="IPR011089">
    <property type="entry name" value="GmrSD_C"/>
</dbReference>
<organism evidence="4 5">
    <name type="scientific">Stackebrandtia endophytica</name>
    <dbReference type="NCBI Taxonomy" id="1496996"/>
    <lineage>
        <taxon>Bacteria</taxon>
        <taxon>Bacillati</taxon>
        <taxon>Actinomycetota</taxon>
        <taxon>Actinomycetes</taxon>
        <taxon>Glycomycetales</taxon>
        <taxon>Glycomycetaceae</taxon>
        <taxon>Stackebrandtia</taxon>
    </lineage>
</organism>
<evidence type="ECO:0000256" key="2">
    <source>
        <dbReference type="ARBA" id="ARBA00022801"/>
    </source>
</evidence>
<evidence type="ECO:0000313" key="5">
    <source>
        <dbReference type="Proteomes" id="UP000317043"/>
    </source>
</evidence>
<keyword evidence="5" id="KW-1185">Reference proteome</keyword>
<proteinExistence type="predicted"/>
<dbReference type="InterPro" id="IPR002884">
    <property type="entry name" value="P_dom"/>
</dbReference>
<dbReference type="RefSeq" id="WP_170183225.1">
    <property type="nucleotide sequence ID" value="NZ_JBHTGS010000001.1"/>
</dbReference>
<evidence type="ECO:0000313" key="4">
    <source>
        <dbReference type="EMBL" id="TQL76288.1"/>
    </source>
</evidence>